<feature type="compositionally biased region" description="Basic and acidic residues" evidence="9">
    <location>
        <begin position="224"/>
        <end position="235"/>
    </location>
</feature>
<dbReference type="Gene3D" id="1.10.10.2100">
    <property type="match status" value="1"/>
</dbReference>
<dbReference type="PANTHER" id="PTHR13100:SF10">
    <property type="entry name" value="CELL GROWTH-REGULATING NUCLEOLAR PROTEIN"/>
    <property type="match status" value="1"/>
</dbReference>
<dbReference type="FunFam" id="1.10.10.2100:FF:000002">
    <property type="entry name" value="cell growth-regulating nucleolar protein-like"/>
    <property type="match status" value="1"/>
</dbReference>
<feature type="non-terminal residue" evidence="12">
    <location>
        <position position="1"/>
    </location>
</feature>
<feature type="compositionally biased region" description="Polar residues" evidence="9">
    <location>
        <begin position="273"/>
        <end position="283"/>
    </location>
</feature>
<feature type="domain" description="Cell growth-regulating nucleolar protein-like winged helix" evidence="11">
    <location>
        <begin position="350"/>
        <end position="417"/>
    </location>
</feature>
<evidence type="ECO:0000259" key="10">
    <source>
        <dbReference type="Pfam" id="PF08790"/>
    </source>
</evidence>
<evidence type="ECO:0000313" key="13">
    <source>
        <dbReference type="Proteomes" id="UP000030764"/>
    </source>
</evidence>
<dbReference type="InterPro" id="IPR039999">
    <property type="entry name" value="LYAR"/>
</dbReference>
<dbReference type="InterPro" id="IPR014898">
    <property type="entry name" value="Znf_C2H2_LYAR"/>
</dbReference>
<keyword evidence="3" id="KW-0677">Repeat</keyword>
<protein>
    <submittedName>
        <fullName evidence="12">Uncharacterized protein</fullName>
    </submittedName>
</protein>
<evidence type="ECO:0000256" key="2">
    <source>
        <dbReference type="ARBA" id="ARBA00022723"/>
    </source>
</evidence>
<dbReference type="Gene3D" id="3.30.1490.490">
    <property type="match status" value="1"/>
</dbReference>
<evidence type="ECO:0000256" key="5">
    <source>
        <dbReference type="ARBA" id="ARBA00022833"/>
    </source>
</evidence>
<dbReference type="FunFam" id="3.30.1490.490:FF:000001">
    <property type="entry name" value="cell growth-regulating nucleolar protein-like"/>
    <property type="match status" value="1"/>
</dbReference>
<dbReference type="GO" id="GO:0005730">
    <property type="term" value="C:nucleolus"/>
    <property type="evidence" value="ECO:0007669"/>
    <property type="project" value="TreeGrafter"/>
</dbReference>
<dbReference type="GO" id="GO:0006364">
    <property type="term" value="P:rRNA processing"/>
    <property type="evidence" value="ECO:0007669"/>
    <property type="project" value="TreeGrafter"/>
</dbReference>
<sequence length="418" mass="47407">LTGENLRIFCRLVDRDSRCVVCTNFVGLVQSLMFKLTGTCSPEEAMVFFTCNGCGEAVKKQQVEKHRLRCRRSHVFSCMDCGTEFRGIEYNGHIKCITEQEKYSGGTYQEKERKGEAKQESWIDQVQKAIDQAKPTNIGLRNLLESLKSYTNIPRKQAKFKNFLSSSLRVRDERLIDDAWAAISASSKEDTEPSDGQNKQHIDSQSTEREASNKRPLQEGVETASEKKRQKVEEKNEQEEEQPATVEANGHSGKKSKKEKSKKSLSNSLSLPNDESLTTFTNAKNDEEPSDDHNKEHKKNKSSEQEMTNKRRLQEVETMTEKKSQQIEENNEHKENLAVIEASGGPRKLKKKMFKAAVKSILTETAEGRMKLKKLRKAVVKTLSTDNVSEEDVLACIDDLLPKCKQFVVEGKYISIAS</sequence>
<dbReference type="AlphaFoldDB" id="A0A085MG98"/>
<dbReference type="Pfam" id="PF25879">
    <property type="entry name" value="WHD_LYAR"/>
    <property type="match status" value="1"/>
</dbReference>
<proteinExistence type="predicted"/>
<dbReference type="GO" id="GO:0008270">
    <property type="term" value="F:zinc ion binding"/>
    <property type="evidence" value="ECO:0007669"/>
    <property type="project" value="UniProtKB-KW"/>
</dbReference>
<accession>A0A085MG98</accession>
<feature type="domain" description="Zinc finger C2H2 LYAR-type" evidence="10">
    <location>
        <begin position="76"/>
        <end position="103"/>
    </location>
</feature>
<feature type="compositionally biased region" description="Basic and acidic residues" evidence="9">
    <location>
        <begin position="198"/>
        <end position="217"/>
    </location>
</feature>
<feature type="region of interest" description="Disordered" evidence="9">
    <location>
        <begin position="186"/>
        <end position="318"/>
    </location>
</feature>
<keyword evidence="7" id="KW-0539">Nucleus</keyword>
<keyword evidence="6" id="KW-0175">Coiled coil</keyword>
<dbReference type="GO" id="GO:0003677">
    <property type="term" value="F:DNA binding"/>
    <property type="evidence" value="ECO:0007669"/>
    <property type="project" value="InterPro"/>
</dbReference>
<dbReference type="InterPro" id="IPR058719">
    <property type="entry name" value="WHD_LYAR"/>
</dbReference>
<evidence type="ECO:0000256" key="7">
    <source>
        <dbReference type="ARBA" id="ARBA00023242"/>
    </source>
</evidence>
<dbReference type="InterPro" id="IPR036236">
    <property type="entry name" value="Znf_C2H2_sf"/>
</dbReference>
<evidence type="ECO:0000256" key="4">
    <source>
        <dbReference type="ARBA" id="ARBA00022771"/>
    </source>
</evidence>
<dbReference type="GO" id="GO:0000122">
    <property type="term" value="P:negative regulation of transcription by RNA polymerase II"/>
    <property type="evidence" value="ECO:0007669"/>
    <property type="project" value="TreeGrafter"/>
</dbReference>
<organism evidence="12 13">
    <name type="scientific">Trichuris suis</name>
    <name type="common">pig whipworm</name>
    <dbReference type="NCBI Taxonomy" id="68888"/>
    <lineage>
        <taxon>Eukaryota</taxon>
        <taxon>Metazoa</taxon>
        <taxon>Ecdysozoa</taxon>
        <taxon>Nematoda</taxon>
        <taxon>Enoplea</taxon>
        <taxon>Dorylaimia</taxon>
        <taxon>Trichinellida</taxon>
        <taxon>Trichuridae</taxon>
        <taxon>Trichuris</taxon>
    </lineage>
</organism>
<reference evidence="12 13" key="1">
    <citation type="journal article" date="2014" name="Nat. Genet.">
        <title>Genome and transcriptome of the porcine whipworm Trichuris suis.</title>
        <authorList>
            <person name="Jex A.R."/>
            <person name="Nejsum P."/>
            <person name="Schwarz E.M."/>
            <person name="Hu L."/>
            <person name="Young N.D."/>
            <person name="Hall R.S."/>
            <person name="Korhonen P.K."/>
            <person name="Liao S."/>
            <person name="Thamsborg S."/>
            <person name="Xia J."/>
            <person name="Xu P."/>
            <person name="Wang S."/>
            <person name="Scheerlinck J.P."/>
            <person name="Hofmann A."/>
            <person name="Sternberg P.W."/>
            <person name="Wang J."/>
            <person name="Gasser R.B."/>
        </authorList>
    </citation>
    <scope>NUCLEOTIDE SEQUENCE [LARGE SCALE GENOMIC DNA]</scope>
    <source>
        <strain evidence="12">DCEP-RM93M</strain>
    </source>
</reference>
<evidence type="ECO:0000256" key="8">
    <source>
        <dbReference type="PROSITE-ProRule" id="PRU01145"/>
    </source>
</evidence>
<name>A0A085MG98_9BILA</name>
<dbReference type="PANTHER" id="PTHR13100">
    <property type="entry name" value="CELL GROWTH-REGULATING NUCLEOLAR PROTEIN LYAR"/>
    <property type="match status" value="1"/>
</dbReference>
<keyword evidence="5" id="KW-0862">Zinc</keyword>
<evidence type="ECO:0000313" key="12">
    <source>
        <dbReference type="EMBL" id="KFD56244.1"/>
    </source>
</evidence>
<keyword evidence="2" id="KW-0479">Metal-binding</keyword>
<gene>
    <name evidence="12" type="ORF">M513_03022</name>
</gene>
<dbReference type="PROSITE" id="PS51804">
    <property type="entry name" value="ZF_C2HC_LYAR"/>
    <property type="match status" value="2"/>
</dbReference>
<evidence type="ECO:0000259" key="11">
    <source>
        <dbReference type="Pfam" id="PF25879"/>
    </source>
</evidence>
<evidence type="ECO:0000256" key="3">
    <source>
        <dbReference type="ARBA" id="ARBA00022737"/>
    </source>
</evidence>
<evidence type="ECO:0000256" key="1">
    <source>
        <dbReference type="ARBA" id="ARBA00004123"/>
    </source>
</evidence>
<keyword evidence="13" id="KW-1185">Reference proteome</keyword>
<dbReference type="Pfam" id="PF08790">
    <property type="entry name" value="zf-LYAR"/>
    <property type="match status" value="1"/>
</dbReference>
<feature type="compositionally biased region" description="Basic residues" evidence="9">
    <location>
        <begin position="252"/>
        <end position="263"/>
    </location>
</feature>
<dbReference type="Proteomes" id="UP000030764">
    <property type="component" value="Unassembled WGS sequence"/>
</dbReference>
<evidence type="ECO:0000256" key="6">
    <source>
        <dbReference type="ARBA" id="ARBA00023054"/>
    </source>
</evidence>
<evidence type="ECO:0000256" key="9">
    <source>
        <dbReference type="SAM" id="MobiDB-lite"/>
    </source>
</evidence>
<dbReference type="EMBL" id="KL363195">
    <property type="protein sequence ID" value="KFD56244.1"/>
    <property type="molecule type" value="Genomic_DNA"/>
</dbReference>
<dbReference type="SUPFAM" id="SSF57667">
    <property type="entry name" value="beta-beta-alpha zinc fingers"/>
    <property type="match status" value="2"/>
</dbReference>
<keyword evidence="4 8" id="KW-0863">Zinc-finger</keyword>
<comment type="subcellular location">
    <subcellularLocation>
        <location evidence="1">Nucleus</location>
    </subcellularLocation>
</comment>
<feature type="compositionally biased region" description="Basic and acidic residues" evidence="9">
    <location>
        <begin position="284"/>
        <end position="318"/>
    </location>
</feature>